<dbReference type="PRINTS" id="PR00455">
    <property type="entry name" value="HTHTETR"/>
</dbReference>
<dbReference type="SUPFAM" id="SSF46689">
    <property type="entry name" value="Homeodomain-like"/>
    <property type="match status" value="1"/>
</dbReference>
<dbReference type="PROSITE" id="PS01081">
    <property type="entry name" value="HTH_TETR_1"/>
    <property type="match status" value="1"/>
</dbReference>
<dbReference type="Gene3D" id="1.10.357.10">
    <property type="entry name" value="Tetracycline Repressor, domain 2"/>
    <property type="match status" value="1"/>
</dbReference>
<evidence type="ECO:0000256" key="4">
    <source>
        <dbReference type="PROSITE-ProRule" id="PRU00335"/>
    </source>
</evidence>
<dbReference type="SUPFAM" id="SSF48498">
    <property type="entry name" value="Tetracyclin repressor-like, C-terminal domain"/>
    <property type="match status" value="1"/>
</dbReference>
<dbReference type="EMBL" id="WMBQ01000001">
    <property type="protein sequence ID" value="MTD93639.1"/>
    <property type="molecule type" value="Genomic_DNA"/>
</dbReference>
<dbReference type="InterPro" id="IPR054156">
    <property type="entry name" value="YxaF_TetR_C"/>
</dbReference>
<dbReference type="Pfam" id="PF00440">
    <property type="entry name" value="TetR_N"/>
    <property type="match status" value="1"/>
</dbReference>
<protein>
    <submittedName>
        <fullName evidence="6">TetR family transcriptional regulator</fullName>
    </submittedName>
</protein>
<dbReference type="Proteomes" id="UP000440694">
    <property type="component" value="Unassembled WGS sequence"/>
</dbReference>
<dbReference type="AlphaFoldDB" id="A0A6I3KH88"/>
<sequence>MPRVSRKQAEENHAAVLDAAAKLFRAKGINGVSVPALMAEAGLTHGAFYGHFNSKEELAAAACAHAIEQSGAIYDGLLERHGGDQNAALTEFVKRYASRLHRDQPGLGCPIAALADDASREEFKGPVRKAFAAGLERMIDRLRPLLGRRGKTAPREQALADVAMLVGALVLARATKGHAVSDEVLLAARNSMLST</sequence>
<dbReference type="PROSITE" id="PS50977">
    <property type="entry name" value="HTH_TETR_2"/>
    <property type="match status" value="1"/>
</dbReference>
<dbReference type="Pfam" id="PF21993">
    <property type="entry name" value="TetR_C_13_2"/>
    <property type="match status" value="1"/>
</dbReference>
<evidence type="ECO:0000256" key="1">
    <source>
        <dbReference type="ARBA" id="ARBA00023015"/>
    </source>
</evidence>
<keyword evidence="1" id="KW-0805">Transcription regulation</keyword>
<feature type="domain" description="HTH tetR-type" evidence="5">
    <location>
        <begin position="10"/>
        <end position="70"/>
    </location>
</feature>
<accession>A0A6I3KH88</accession>
<gene>
    <name evidence="6" type="ORF">GIW81_04735</name>
</gene>
<evidence type="ECO:0000313" key="7">
    <source>
        <dbReference type="Proteomes" id="UP000440694"/>
    </source>
</evidence>
<dbReference type="GO" id="GO:0003677">
    <property type="term" value="F:DNA binding"/>
    <property type="evidence" value="ECO:0007669"/>
    <property type="project" value="UniProtKB-UniRule"/>
</dbReference>
<keyword evidence="2 4" id="KW-0238">DNA-binding</keyword>
<evidence type="ECO:0000256" key="2">
    <source>
        <dbReference type="ARBA" id="ARBA00023125"/>
    </source>
</evidence>
<dbReference type="InterPro" id="IPR036271">
    <property type="entry name" value="Tet_transcr_reg_TetR-rel_C_sf"/>
</dbReference>
<evidence type="ECO:0000259" key="5">
    <source>
        <dbReference type="PROSITE" id="PS50977"/>
    </source>
</evidence>
<proteinExistence type="predicted"/>
<dbReference type="InterPro" id="IPR009057">
    <property type="entry name" value="Homeodomain-like_sf"/>
</dbReference>
<dbReference type="Gene3D" id="1.10.10.60">
    <property type="entry name" value="Homeodomain-like"/>
    <property type="match status" value="1"/>
</dbReference>
<feature type="DNA-binding region" description="H-T-H motif" evidence="4">
    <location>
        <begin position="33"/>
        <end position="52"/>
    </location>
</feature>
<dbReference type="PANTHER" id="PTHR47506">
    <property type="entry name" value="TRANSCRIPTIONAL REGULATORY PROTEIN"/>
    <property type="match status" value="1"/>
</dbReference>
<keyword evidence="7" id="KW-1185">Reference proteome</keyword>
<dbReference type="InterPro" id="IPR023772">
    <property type="entry name" value="DNA-bd_HTH_TetR-type_CS"/>
</dbReference>
<name>A0A6I3KH88_9HYPH</name>
<reference evidence="6 7" key="1">
    <citation type="submission" date="2019-11" db="EMBL/GenBank/DDBJ databases">
        <title>Identification of a novel strain.</title>
        <authorList>
            <person name="Xu Q."/>
            <person name="Wang G."/>
        </authorList>
    </citation>
    <scope>NUCLEOTIDE SEQUENCE [LARGE SCALE GENOMIC DNA]</scope>
    <source>
        <strain evidence="7">xq</strain>
    </source>
</reference>
<comment type="caution">
    <text evidence="6">The sequence shown here is derived from an EMBL/GenBank/DDBJ whole genome shotgun (WGS) entry which is preliminary data.</text>
</comment>
<dbReference type="PANTHER" id="PTHR47506:SF7">
    <property type="entry name" value="TRANSCRIPTIONAL REGULATORY PROTEIN"/>
    <property type="match status" value="1"/>
</dbReference>
<dbReference type="InterPro" id="IPR001647">
    <property type="entry name" value="HTH_TetR"/>
</dbReference>
<organism evidence="6 7">
    <name type="scientific">Hyphomicrobium album</name>
    <dbReference type="NCBI Taxonomy" id="2665159"/>
    <lineage>
        <taxon>Bacteria</taxon>
        <taxon>Pseudomonadati</taxon>
        <taxon>Pseudomonadota</taxon>
        <taxon>Alphaproteobacteria</taxon>
        <taxon>Hyphomicrobiales</taxon>
        <taxon>Hyphomicrobiaceae</taxon>
        <taxon>Hyphomicrobium</taxon>
    </lineage>
</organism>
<keyword evidence="3" id="KW-0804">Transcription</keyword>
<evidence type="ECO:0000256" key="3">
    <source>
        <dbReference type="ARBA" id="ARBA00023163"/>
    </source>
</evidence>
<evidence type="ECO:0000313" key="6">
    <source>
        <dbReference type="EMBL" id="MTD93639.1"/>
    </source>
</evidence>